<evidence type="ECO:0000313" key="1">
    <source>
        <dbReference type="EMBL" id="HGI30773.1"/>
    </source>
</evidence>
<name>A0A7V3YGN7_9BACT</name>
<dbReference type="InterPro" id="IPR008323">
    <property type="entry name" value="UCP033563"/>
</dbReference>
<dbReference type="PANTHER" id="PTHR36454">
    <property type="entry name" value="LMO2823 PROTEIN"/>
    <property type="match status" value="1"/>
</dbReference>
<dbReference type="EMBL" id="DTFV01000079">
    <property type="protein sequence ID" value="HGI30773.1"/>
    <property type="molecule type" value="Genomic_DNA"/>
</dbReference>
<accession>A0A7V3YGN7</accession>
<gene>
    <name evidence="1" type="ORF">ENV30_05635</name>
</gene>
<dbReference type="Pfam" id="PF06245">
    <property type="entry name" value="DUF1015"/>
    <property type="match status" value="1"/>
</dbReference>
<organism evidence="1">
    <name type="scientific">Candidatus Caldatribacterium californiense</name>
    <dbReference type="NCBI Taxonomy" id="1454726"/>
    <lineage>
        <taxon>Bacteria</taxon>
        <taxon>Pseudomonadati</taxon>
        <taxon>Atribacterota</taxon>
        <taxon>Atribacteria</taxon>
        <taxon>Atribacterales</taxon>
        <taxon>Candidatus Caldatribacteriaceae</taxon>
        <taxon>Candidatus Caldatribacterium</taxon>
    </lineage>
</organism>
<dbReference type="PIRSF" id="PIRSF033563">
    <property type="entry name" value="UCP033563"/>
    <property type="match status" value="1"/>
</dbReference>
<reference evidence="1" key="1">
    <citation type="journal article" date="2020" name="mSystems">
        <title>Genome- and Community-Level Interaction Insights into Carbon Utilization and Element Cycling Functions of Hydrothermarchaeota in Hydrothermal Sediment.</title>
        <authorList>
            <person name="Zhou Z."/>
            <person name="Liu Y."/>
            <person name="Xu W."/>
            <person name="Pan J."/>
            <person name="Luo Z.H."/>
            <person name="Li M."/>
        </authorList>
    </citation>
    <scope>NUCLEOTIDE SEQUENCE [LARGE SCALE GENOMIC DNA]</scope>
    <source>
        <strain evidence="1">SpSt-747</strain>
    </source>
</reference>
<dbReference type="PANTHER" id="PTHR36454:SF1">
    <property type="entry name" value="DUF1015 DOMAIN-CONTAINING PROTEIN"/>
    <property type="match status" value="1"/>
</dbReference>
<comment type="caution">
    <text evidence="1">The sequence shown here is derived from an EMBL/GenBank/DDBJ whole genome shotgun (WGS) entry which is preliminary data.</text>
</comment>
<dbReference type="AlphaFoldDB" id="A0A7V3YGN7"/>
<sequence>MAVVKPFLGYFYAPSLARERGIERLVAPPYDVISEKERKRLGEEEYNFVHLILGKDESGYRNVAERLRCWVAQGVFVKDTASSLYIYEQEFELNPFGHRTRTGVVALVRLEEFEKRVIFPHERTMPKYSLDRLELLRATRANLEHIFCLYNDPQRVVDALCEEHKKEETLLFAFTDRQGVAHRLFRLSDPSAIATIRKVLNPRTLIIADGHHRYETCLMYRRERREALGDPLEEIPEDYTMMTLVNIHNPGLLILPTHRLVHDLPEERLANFFKKCEAYFDVKIFPNEQQMEKFLRVAPPYTIGVYDRKNEQWGTITLKDPRIMDERLGEDNVNRHLDTTILHELVFRDILGLNEEGRGESEFVDYLRGTKDVFAIAREENRYQLVFVMRPTPIEQVEKAVAKFQRMPQKSTYFYPKVWSGLVFRMLEE</sequence>
<proteinExistence type="predicted"/>
<protein>
    <submittedName>
        <fullName evidence="1">DUF1015 domain-containing protein</fullName>
    </submittedName>
</protein>